<feature type="region of interest" description="Disordered" evidence="5">
    <location>
        <begin position="1"/>
        <end position="22"/>
    </location>
</feature>
<feature type="compositionally biased region" description="Polar residues" evidence="5">
    <location>
        <begin position="1"/>
        <end position="20"/>
    </location>
</feature>
<dbReference type="GO" id="GO:0005524">
    <property type="term" value="F:ATP binding"/>
    <property type="evidence" value="ECO:0007669"/>
    <property type="project" value="UniProtKB-KW"/>
</dbReference>
<dbReference type="SUPFAM" id="SSF52540">
    <property type="entry name" value="P-loop containing nucleoside triphosphate hydrolases"/>
    <property type="match status" value="1"/>
</dbReference>
<dbReference type="Pfam" id="PF02954">
    <property type="entry name" value="HTH_8"/>
    <property type="match status" value="1"/>
</dbReference>
<dbReference type="OrthoDB" id="5496274at2"/>
<evidence type="ECO:0000256" key="2">
    <source>
        <dbReference type="ARBA" id="ARBA00022840"/>
    </source>
</evidence>
<dbReference type="Pfam" id="PF14532">
    <property type="entry name" value="Sigma54_activ_2"/>
    <property type="match status" value="1"/>
</dbReference>
<evidence type="ECO:0000313" key="7">
    <source>
        <dbReference type="EMBL" id="TKD01238.1"/>
    </source>
</evidence>
<dbReference type="AlphaFoldDB" id="A0A4U1J2C8"/>
<gene>
    <name evidence="7" type="ORF">E8A74_32065</name>
</gene>
<accession>A0A4U1J2C8</accession>
<keyword evidence="1" id="KW-0547">Nucleotide-binding</keyword>
<dbReference type="PROSITE" id="PS50045">
    <property type="entry name" value="SIGMA54_INTERACT_4"/>
    <property type="match status" value="1"/>
</dbReference>
<dbReference type="PRINTS" id="PR01590">
    <property type="entry name" value="HTHFIS"/>
</dbReference>
<dbReference type="Pfam" id="PF25601">
    <property type="entry name" value="AAA_lid_14"/>
    <property type="match status" value="1"/>
</dbReference>
<dbReference type="Gene3D" id="3.40.50.300">
    <property type="entry name" value="P-loop containing nucleotide triphosphate hydrolases"/>
    <property type="match status" value="1"/>
</dbReference>
<dbReference type="Gene3D" id="1.10.8.60">
    <property type="match status" value="1"/>
</dbReference>
<keyword evidence="4" id="KW-0804">Transcription</keyword>
<evidence type="ECO:0000313" key="8">
    <source>
        <dbReference type="Proteomes" id="UP000309215"/>
    </source>
</evidence>
<keyword evidence="2" id="KW-0067">ATP-binding</keyword>
<dbReference type="PANTHER" id="PTHR32071">
    <property type="entry name" value="TRANSCRIPTIONAL REGULATORY PROTEIN"/>
    <property type="match status" value="1"/>
</dbReference>
<dbReference type="SUPFAM" id="SSF46689">
    <property type="entry name" value="Homeodomain-like"/>
    <property type="match status" value="1"/>
</dbReference>
<evidence type="ECO:0000256" key="3">
    <source>
        <dbReference type="ARBA" id="ARBA00023015"/>
    </source>
</evidence>
<evidence type="ECO:0000256" key="1">
    <source>
        <dbReference type="ARBA" id="ARBA00022741"/>
    </source>
</evidence>
<name>A0A4U1J2C8_9BACT</name>
<feature type="domain" description="Sigma-54 factor interaction" evidence="6">
    <location>
        <begin position="33"/>
        <end position="228"/>
    </location>
</feature>
<dbReference type="InterPro" id="IPR058031">
    <property type="entry name" value="AAA_lid_NorR"/>
</dbReference>
<proteinExistence type="predicted"/>
<dbReference type="InterPro" id="IPR002197">
    <property type="entry name" value="HTH_Fis"/>
</dbReference>
<feature type="region of interest" description="Disordered" evidence="5">
    <location>
        <begin position="310"/>
        <end position="338"/>
    </location>
</feature>
<sequence length="338" mass="36239">MSTATQDQHSHETQPSSQTRAVRPALAFMGSRVVGQSAMIEEVVRVIGRLSMSRAPVHFVGEPGAGKRFFARVLHETTAQGPLVVLSDESAPLDAAALHAAAESARGGTLVVVAIDRLPAELSDELVALANHGDTRLVATSERPLDPSSGCHAALCALFAETTVKLPTLQERANDLPQLVQHFFELHAARAHRSDLRGISPEASSLLEGHMFADHVRGLERAIEQAIGFAEGPFVTVSDLPEEIRAPKAPASPLLLGALPVQGLDLRAAVEEFETRMILQALERTGWNKNRASRLLGLNRTTLVEMIKRKRLAPPPGSRKPVSAKADAHEALALADAE</sequence>
<reference evidence="7 8" key="1">
    <citation type="submission" date="2019-04" db="EMBL/GenBank/DDBJ databases">
        <authorList>
            <person name="Li Y."/>
            <person name="Wang J."/>
        </authorList>
    </citation>
    <scope>NUCLEOTIDE SEQUENCE [LARGE SCALE GENOMIC DNA]</scope>
    <source>
        <strain evidence="7 8">DSM 14668</strain>
    </source>
</reference>
<evidence type="ECO:0000256" key="4">
    <source>
        <dbReference type="ARBA" id="ARBA00023163"/>
    </source>
</evidence>
<evidence type="ECO:0000256" key="5">
    <source>
        <dbReference type="SAM" id="MobiDB-lite"/>
    </source>
</evidence>
<keyword evidence="8" id="KW-1185">Reference proteome</keyword>
<keyword evidence="3" id="KW-0805">Transcription regulation</keyword>
<dbReference type="RefSeq" id="WP_136932930.1">
    <property type="nucleotide sequence ID" value="NZ_SSMQ01000041.1"/>
</dbReference>
<dbReference type="InterPro" id="IPR027417">
    <property type="entry name" value="P-loop_NTPase"/>
</dbReference>
<comment type="caution">
    <text evidence="7">The sequence shown here is derived from an EMBL/GenBank/DDBJ whole genome shotgun (WGS) entry which is preliminary data.</text>
</comment>
<dbReference type="GO" id="GO:0006355">
    <property type="term" value="P:regulation of DNA-templated transcription"/>
    <property type="evidence" value="ECO:0007669"/>
    <property type="project" value="InterPro"/>
</dbReference>
<evidence type="ECO:0000259" key="6">
    <source>
        <dbReference type="PROSITE" id="PS50045"/>
    </source>
</evidence>
<dbReference type="InterPro" id="IPR002078">
    <property type="entry name" value="Sigma_54_int"/>
</dbReference>
<dbReference type="GO" id="GO:0043565">
    <property type="term" value="F:sequence-specific DNA binding"/>
    <property type="evidence" value="ECO:0007669"/>
    <property type="project" value="InterPro"/>
</dbReference>
<dbReference type="InterPro" id="IPR009057">
    <property type="entry name" value="Homeodomain-like_sf"/>
</dbReference>
<dbReference type="Proteomes" id="UP000309215">
    <property type="component" value="Unassembled WGS sequence"/>
</dbReference>
<organism evidence="7 8">
    <name type="scientific">Polyangium fumosum</name>
    <dbReference type="NCBI Taxonomy" id="889272"/>
    <lineage>
        <taxon>Bacteria</taxon>
        <taxon>Pseudomonadati</taxon>
        <taxon>Myxococcota</taxon>
        <taxon>Polyangia</taxon>
        <taxon>Polyangiales</taxon>
        <taxon>Polyangiaceae</taxon>
        <taxon>Polyangium</taxon>
    </lineage>
</organism>
<protein>
    <recommendedName>
        <fullName evidence="6">Sigma-54 factor interaction domain-containing protein</fullName>
    </recommendedName>
</protein>
<dbReference type="Gene3D" id="1.10.10.60">
    <property type="entry name" value="Homeodomain-like"/>
    <property type="match status" value="1"/>
</dbReference>
<dbReference type="EMBL" id="SSMQ01000041">
    <property type="protein sequence ID" value="TKD01238.1"/>
    <property type="molecule type" value="Genomic_DNA"/>
</dbReference>